<organism evidence="1 2">
    <name type="scientific">Aliivibrio fischeri (strain MJ11)</name>
    <name type="common">Vibrio fischeri</name>
    <dbReference type="NCBI Taxonomy" id="388396"/>
    <lineage>
        <taxon>Bacteria</taxon>
        <taxon>Pseudomonadati</taxon>
        <taxon>Pseudomonadota</taxon>
        <taxon>Gammaproteobacteria</taxon>
        <taxon>Vibrionales</taxon>
        <taxon>Vibrionaceae</taxon>
        <taxon>Aliivibrio</taxon>
    </lineage>
</organism>
<reference evidence="1 2" key="2">
    <citation type="journal article" date="2009" name="Nature">
        <title>A single regulatory gene is sufficient to alter bacterial host range.</title>
        <authorList>
            <person name="Mandel M.J."/>
            <person name="Wollenberg M.S."/>
            <person name="Stabb E.V."/>
            <person name="Visick K.L."/>
            <person name="Ruby E.G."/>
        </authorList>
    </citation>
    <scope>NUCLEOTIDE SEQUENCE [LARGE SCALE GENOMIC DNA]</scope>
    <source>
        <strain evidence="1 2">MJ11</strain>
    </source>
</reference>
<dbReference type="KEGG" id="vfm:VFMJ11_A0793"/>
<dbReference type="AlphaFoldDB" id="B5EUH4"/>
<proteinExistence type="predicted"/>
<reference evidence="2" key="1">
    <citation type="submission" date="2008-08" db="EMBL/GenBank/DDBJ databases">
        <title>Complete sequence of Vibrio fischeri strain MJ11.</title>
        <authorList>
            <person name="Mandel M.J."/>
            <person name="Stabb E.V."/>
            <person name="Ruby E.G."/>
            <person name="Ferriera S."/>
            <person name="Johnson J."/>
            <person name="Kravitz S."/>
            <person name="Beeson K."/>
            <person name="Sutton G."/>
            <person name="Rogers Y.-H."/>
            <person name="Friedman R."/>
            <person name="Frazier M."/>
            <person name="Venter J.C."/>
        </authorList>
    </citation>
    <scope>NUCLEOTIDE SEQUENCE [LARGE SCALE GENOMIC DNA]</scope>
    <source>
        <strain evidence="2">MJ11</strain>
    </source>
</reference>
<dbReference type="RefSeq" id="WP_012535375.1">
    <property type="nucleotide sequence ID" value="NC_011186.1"/>
</dbReference>
<protein>
    <submittedName>
        <fullName evidence="1">Uncharacterized protein</fullName>
    </submittedName>
</protein>
<dbReference type="EMBL" id="CP001133">
    <property type="protein sequence ID" value="ACH64266.1"/>
    <property type="molecule type" value="Genomic_DNA"/>
</dbReference>
<evidence type="ECO:0000313" key="1">
    <source>
        <dbReference type="EMBL" id="ACH64266.1"/>
    </source>
</evidence>
<sequence>MINNIKQLESSPIARTNMVKLGLSSTDTIRQLLRSDSNLYQVDFGYRYFKKERGERYDQFYKRLHFEVKHLIRSNLCLDDKQDVKYELTNLGKGYYAYFFLNHAFKIGSQEHIELESRISELIAKLSESGSLNKLVEGLFSLRIKMALLEKTSDIFETEASYFNSEIYLNARYSALKGAKKGKGVIEAFKLSVYASEQNELAFSLHKNKFLVNVSNELRVNLDDESIWFNTVSGKQNVNRKLDARDSKLLFFKDRSLYGESQAYTLNIVMNMVQKCLEQADISYQDITFQATHEVDSFSTDLDASLSNQLYVVESSSCFTDTQRQSFIERLQETFPQAEFISSTEVNKIANSDNKCSFLVLNPVNDGKGNSIHSSNVQKSSDEFSGFWQAFEQYQKDPSVSWDLYTNLKLNRLESWLKESPFNAPLQGMNIDSKLLADLDYIEELKNDAEANYEQDLNNFRSKLRKCINSLDTKFKRVKTELWFKESLLTLKRIESFPHTSGHYTAFYIRSPKYNDMLVSHVEVKLDGESATIVSNGVITGDGDWVKAEYPELERVTKFFDGSFYLYDHQNDVLLTSYTSGRVPKIIGSASFDSVEWYLHQEDEKHTSENKGDSFNDYLITRTYKTDKNVLPYYLVQGRSKSDPLAKSNKLKHHRIYLMSHKEGLYYLVTHAQPANATITKQNLIENLILWDANGDQVEPFNHPLTGAFLNSFTLDMLKSGESSKSSIFIKLAKLLIEN</sequence>
<accession>B5EUH4</accession>
<dbReference type="HOGENOM" id="CLU_373727_0_0_6"/>
<evidence type="ECO:0000313" key="2">
    <source>
        <dbReference type="Proteomes" id="UP000001857"/>
    </source>
</evidence>
<dbReference type="Proteomes" id="UP000001857">
    <property type="component" value="Chromosome II"/>
</dbReference>
<name>B5EUH4_ALIFM</name>
<gene>
    <name evidence="1" type="ordered locus">VFMJ11_A0793</name>
</gene>